<evidence type="ECO:0000256" key="3">
    <source>
        <dbReference type="ARBA" id="ARBA00023125"/>
    </source>
</evidence>
<dbReference type="InterPro" id="IPR000847">
    <property type="entry name" value="LysR_HTH_N"/>
</dbReference>
<evidence type="ECO:0000256" key="1">
    <source>
        <dbReference type="ARBA" id="ARBA00009437"/>
    </source>
</evidence>
<dbReference type="InterPro" id="IPR036388">
    <property type="entry name" value="WH-like_DNA-bd_sf"/>
</dbReference>
<protein>
    <submittedName>
        <fullName evidence="6">DNA-binding transcriptional LysR family regulator</fullName>
    </submittedName>
</protein>
<dbReference type="PANTHER" id="PTHR30126">
    <property type="entry name" value="HTH-TYPE TRANSCRIPTIONAL REGULATOR"/>
    <property type="match status" value="1"/>
</dbReference>
<dbReference type="Gene3D" id="3.40.190.290">
    <property type="match status" value="1"/>
</dbReference>
<evidence type="ECO:0000313" key="6">
    <source>
        <dbReference type="EMBL" id="MDQ0472728.1"/>
    </source>
</evidence>
<organism evidence="6 7">
    <name type="scientific">Labrys wisconsinensis</name>
    <dbReference type="NCBI Taxonomy" id="425677"/>
    <lineage>
        <taxon>Bacteria</taxon>
        <taxon>Pseudomonadati</taxon>
        <taxon>Pseudomonadota</taxon>
        <taxon>Alphaproteobacteria</taxon>
        <taxon>Hyphomicrobiales</taxon>
        <taxon>Xanthobacteraceae</taxon>
        <taxon>Labrys</taxon>
    </lineage>
</organism>
<dbReference type="Proteomes" id="UP001242480">
    <property type="component" value="Unassembled WGS sequence"/>
</dbReference>
<evidence type="ECO:0000256" key="4">
    <source>
        <dbReference type="ARBA" id="ARBA00023163"/>
    </source>
</evidence>
<gene>
    <name evidence="6" type="ORF">QO011_005758</name>
</gene>
<comment type="similarity">
    <text evidence="1">Belongs to the LysR transcriptional regulatory family.</text>
</comment>
<name>A0ABU0JEM5_9HYPH</name>
<dbReference type="GO" id="GO:0003677">
    <property type="term" value="F:DNA binding"/>
    <property type="evidence" value="ECO:0007669"/>
    <property type="project" value="UniProtKB-KW"/>
</dbReference>
<dbReference type="Pfam" id="PF00126">
    <property type="entry name" value="HTH_1"/>
    <property type="match status" value="1"/>
</dbReference>
<dbReference type="InterPro" id="IPR036390">
    <property type="entry name" value="WH_DNA-bd_sf"/>
</dbReference>
<proteinExistence type="inferred from homology"/>
<dbReference type="PANTHER" id="PTHR30126:SF40">
    <property type="entry name" value="HTH-TYPE TRANSCRIPTIONAL REGULATOR GLTR"/>
    <property type="match status" value="1"/>
</dbReference>
<sequence length="302" mass="32494">MRPSFVQLEAFYWIARLGSVKEAARHLNVTPPTISLRIDQLEAELGSPVFERAGRGLALTRRGEALVPAVAAVIEDYGRIRAAVEGGWQAGGILRIGSTETFAQACLPAYMRAIAARYPALELDFVVGTSAELEQDVLERRLDVAFAVNPTGDPKLTLVPLGIQPAVWAAPAAFDLPSPLHPADLRDVLIITNPHPAPMWRQITDWFRQAGLEPSRVCRCSSPTVVAQLVTAGLGASLLPRRLVQGAIDAGTVRGLDSALALHPSRLFAIYRFADGGSVIQEVIALARRGMAEARLVDAEGE</sequence>
<feature type="domain" description="HTH lysR-type" evidence="5">
    <location>
        <begin position="1"/>
        <end position="60"/>
    </location>
</feature>
<keyword evidence="4" id="KW-0804">Transcription</keyword>
<reference evidence="6 7" key="1">
    <citation type="submission" date="2023-07" db="EMBL/GenBank/DDBJ databases">
        <title>Genomic Encyclopedia of Type Strains, Phase IV (KMG-IV): sequencing the most valuable type-strain genomes for metagenomic binning, comparative biology and taxonomic classification.</title>
        <authorList>
            <person name="Goeker M."/>
        </authorList>
    </citation>
    <scope>NUCLEOTIDE SEQUENCE [LARGE SCALE GENOMIC DNA]</scope>
    <source>
        <strain evidence="6 7">DSM 19619</strain>
    </source>
</reference>
<dbReference type="Pfam" id="PF03466">
    <property type="entry name" value="LysR_substrate"/>
    <property type="match status" value="1"/>
</dbReference>
<keyword evidence="3 6" id="KW-0238">DNA-binding</keyword>
<accession>A0ABU0JEM5</accession>
<comment type="caution">
    <text evidence="6">The sequence shown here is derived from an EMBL/GenBank/DDBJ whole genome shotgun (WGS) entry which is preliminary data.</text>
</comment>
<evidence type="ECO:0000256" key="2">
    <source>
        <dbReference type="ARBA" id="ARBA00023015"/>
    </source>
</evidence>
<dbReference type="SUPFAM" id="SSF53850">
    <property type="entry name" value="Periplasmic binding protein-like II"/>
    <property type="match status" value="1"/>
</dbReference>
<dbReference type="RefSeq" id="WP_307279961.1">
    <property type="nucleotide sequence ID" value="NZ_JAUSVX010000013.1"/>
</dbReference>
<dbReference type="EMBL" id="JAUSVX010000013">
    <property type="protein sequence ID" value="MDQ0472728.1"/>
    <property type="molecule type" value="Genomic_DNA"/>
</dbReference>
<dbReference type="Gene3D" id="1.10.10.10">
    <property type="entry name" value="Winged helix-like DNA-binding domain superfamily/Winged helix DNA-binding domain"/>
    <property type="match status" value="1"/>
</dbReference>
<dbReference type="InterPro" id="IPR005119">
    <property type="entry name" value="LysR_subst-bd"/>
</dbReference>
<dbReference type="CDD" id="cd05466">
    <property type="entry name" value="PBP2_LTTR_substrate"/>
    <property type="match status" value="1"/>
</dbReference>
<keyword evidence="7" id="KW-1185">Reference proteome</keyword>
<evidence type="ECO:0000313" key="7">
    <source>
        <dbReference type="Proteomes" id="UP001242480"/>
    </source>
</evidence>
<evidence type="ECO:0000259" key="5">
    <source>
        <dbReference type="PROSITE" id="PS50931"/>
    </source>
</evidence>
<keyword evidence="2" id="KW-0805">Transcription regulation</keyword>
<dbReference type="PROSITE" id="PS50931">
    <property type="entry name" value="HTH_LYSR"/>
    <property type="match status" value="1"/>
</dbReference>
<dbReference type="SUPFAM" id="SSF46785">
    <property type="entry name" value="Winged helix' DNA-binding domain"/>
    <property type="match status" value="1"/>
</dbReference>